<dbReference type="EMBL" id="CP042469">
    <property type="protein sequence ID" value="QOX64887.1"/>
    <property type="molecule type" value="Genomic_DNA"/>
</dbReference>
<keyword evidence="1" id="KW-0812">Transmembrane</keyword>
<reference evidence="1" key="1">
    <citation type="submission" date="2019-08" db="EMBL/GenBank/DDBJ databases">
        <title>Genome sequence of Clostridiales bacterium MT110.</title>
        <authorList>
            <person name="Cao J."/>
        </authorList>
    </citation>
    <scope>NUCLEOTIDE SEQUENCE</scope>
    <source>
        <strain evidence="1">MT110</strain>
    </source>
</reference>
<evidence type="ECO:0000313" key="2">
    <source>
        <dbReference type="Proteomes" id="UP000594014"/>
    </source>
</evidence>
<sequence>MKLLLFTEQKNSNFRLDPRTKLIMLFAVNLVLVSGGYDGLSGAVRQILAVLPFLLLIMEGGVRTALIYFIFIAAAISGETFLVQKTEGIANLLIVIFSGMITRFVPGLVMGYYVVSTTKIAEFVAALERMRIPKKIIIPFAVMMRFFPTAAEELAAIRDAMRMRGIGLGGNRPAAMLEYRLVPMLMCTVKIGEELSAAALTRGLGKPVRRTNICRIGFRLTDWLLILFSLGALSVWILF</sequence>
<accession>A0ACD1AEI0</accession>
<name>A0ACD1AEI0_9FIRM</name>
<proteinExistence type="predicted"/>
<protein>
    <submittedName>
        <fullName evidence="1">Energy-coupling factor transporter transmembrane protein EcfT</fullName>
    </submittedName>
</protein>
<evidence type="ECO:0000313" key="1">
    <source>
        <dbReference type="EMBL" id="QOX64887.1"/>
    </source>
</evidence>
<keyword evidence="2" id="KW-1185">Reference proteome</keyword>
<dbReference type="Proteomes" id="UP000594014">
    <property type="component" value="Chromosome"/>
</dbReference>
<gene>
    <name evidence="1" type="ORF">FRZ06_16810</name>
</gene>
<keyword evidence="1" id="KW-0472">Membrane</keyword>
<organism evidence="1 2">
    <name type="scientific">Anoxybacterium hadale</name>
    <dbReference type="NCBI Taxonomy" id="3408580"/>
    <lineage>
        <taxon>Bacteria</taxon>
        <taxon>Bacillati</taxon>
        <taxon>Bacillota</taxon>
        <taxon>Clostridia</taxon>
        <taxon>Peptostreptococcales</taxon>
        <taxon>Anaerovoracaceae</taxon>
        <taxon>Anoxybacterium</taxon>
    </lineage>
</organism>